<protein>
    <submittedName>
        <fullName evidence="1">Uncharacterized protein</fullName>
    </submittedName>
</protein>
<evidence type="ECO:0000313" key="1">
    <source>
        <dbReference type="EMBL" id="DAD73565.1"/>
    </source>
</evidence>
<proteinExistence type="predicted"/>
<name>A0A8S5LU51_9CAUD</name>
<sequence>MELLEVANLGGALVFAYVVVRTFKHAYESLSILKEENR</sequence>
<organism evidence="1">
    <name type="scientific">Myoviridae sp. ctwmI4</name>
    <dbReference type="NCBI Taxonomy" id="2826710"/>
    <lineage>
        <taxon>Viruses</taxon>
        <taxon>Duplodnaviria</taxon>
        <taxon>Heunggongvirae</taxon>
        <taxon>Uroviricota</taxon>
        <taxon>Caudoviricetes</taxon>
    </lineage>
</organism>
<accession>A0A8S5LU51</accession>
<reference evidence="1" key="1">
    <citation type="journal article" date="2021" name="Proc. Natl. Acad. Sci. U.S.A.">
        <title>A Catalog of Tens of Thousands of Viruses from Human Metagenomes Reveals Hidden Associations with Chronic Diseases.</title>
        <authorList>
            <person name="Tisza M.J."/>
            <person name="Buck C.B."/>
        </authorList>
    </citation>
    <scope>NUCLEOTIDE SEQUENCE</scope>
    <source>
        <strain evidence="1">CtwmI4</strain>
    </source>
</reference>
<dbReference type="EMBL" id="BK014739">
    <property type="protein sequence ID" value="DAD73565.1"/>
    <property type="molecule type" value="Genomic_DNA"/>
</dbReference>